<keyword evidence="8" id="KW-0539">Nucleus</keyword>
<dbReference type="AlphaFoldDB" id="A0A0P4WBM6"/>
<name>A0A0P4WBM6_SCYOL</name>
<evidence type="ECO:0000256" key="6">
    <source>
        <dbReference type="ARBA" id="ARBA00023015"/>
    </source>
</evidence>
<dbReference type="FunFam" id="3.30.160.60:FF:001498">
    <property type="entry name" value="Zinc finger protein 404"/>
    <property type="match status" value="1"/>
</dbReference>
<dbReference type="SUPFAM" id="SSF57667">
    <property type="entry name" value="beta-beta-alpha zinc fingers"/>
    <property type="match status" value="1"/>
</dbReference>
<protein>
    <recommendedName>
        <fullName evidence="11">C2H2-type domain-containing protein</fullName>
    </recommendedName>
</protein>
<comment type="subcellular location">
    <subcellularLocation>
        <location evidence="1">Nucleus</location>
    </subcellularLocation>
</comment>
<evidence type="ECO:0000256" key="4">
    <source>
        <dbReference type="ARBA" id="ARBA00022771"/>
    </source>
</evidence>
<evidence type="ECO:0000256" key="10">
    <source>
        <dbReference type="SAM" id="MobiDB-lite"/>
    </source>
</evidence>
<dbReference type="EMBL" id="GDRN01076039">
    <property type="protein sequence ID" value="JAI62948.1"/>
    <property type="molecule type" value="Transcribed_RNA"/>
</dbReference>
<evidence type="ECO:0000256" key="1">
    <source>
        <dbReference type="ARBA" id="ARBA00004123"/>
    </source>
</evidence>
<keyword evidence="5" id="KW-0862">Zinc</keyword>
<dbReference type="Pfam" id="PF13894">
    <property type="entry name" value="zf-C2H2_4"/>
    <property type="match status" value="1"/>
</dbReference>
<keyword evidence="4 9" id="KW-0863">Zinc-finger</keyword>
<evidence type="ECO:0000256" key="3">
    <source>
        <dbReference type="ARBA" id="ARBA00022737"/>
    </source>
</evidence>
<evidence type="ECO:0000256" key="9">
    <source>
        <dbReference type="PROSITE-ProRule" id="PRU00042"/>
    </source>
</evidence>
<keyword evidence="3" id="KW-0677">Repeat</keyword>
<dbReference type="GO" id="GO:0000981">
    <property type="term" value="F:DNA-binding transcription factor activity, RNA polymerase II-specific"/>
    <property type="evidence" value="ECO:0007669"/>
    <property type="project" value="TreeGrafter"/>
</dbReference>
<keyword evidence="2" id="KW-0479">Metal-binding</keyword>
<keyword evidence="6" id="KW-0805">Transcription regulation</keyword>
<dbReference type="PANTHER" id="PTHR14196:SF0">
    <property type="entry name" value="PROTEIN BOWEL"/>
    <property type="match status" value="1"/>
</dbReference>
<accession>A0A0P4WBM6</accession>
<feature type="region of interest" description="Disordered" evidence="10">
    <location>
        <begin position="47"/>
        <end position="97"/>
    </location>
</feature>
<evidence type="ECO:0000259" key="11">
    <source>
        <dbReference type="PROSITE" id="PS50157"/>
    </source>
</evidence>
<dbReference type="GO" id="GO:0005634">
    <property type="term" value="C:nucleus"/>
    <property type="evidence" value="ECO:0007669"/>
    <property type="project" value="UniProtKB-SubCell"/>
</dbReference>
<proteinExistence type="predicted"/>
<dbReference type="InterPro" id="IPR036236">
    <property type="entry name" value="Znf_C2H2_sf"/>
</dbReference>
<evidence type="ECO:0000256" key="5">
    <source>
        <dbReference type="ARBA" id="ARBA00022833"/>
    </source>
</evidence>
<keyword evidence="7" id="KW-0804">Transcription</keyword>
<dbReference type="PROSITE" id="PS50157">
    <property type="entry name" value="ZINC_FINGER_C2H2_2"/>
    <property type="match status" value="2"/>
</dbReference>
<dbReference type="FunFam" id="3.30.160.60:FF:000690">
    <property type="entry name" value="Zinc finger protein 354C"/>
    <property type="match status" value="1"/>
</dbReference>
<evidence type="ECO:0000256" key="2">
    <source>
        <dbReference type="ARBA" id="ARBA00022723"/>
    </source>
</evidence>
<evidence type="ECO:0000256" key="8">
    <source>
        <dbReference type="ARBA" id="ARBA00023242"/>
    </source>
</evidence>
<dbReference type="GO" id="GO:0000977">
    <property type="term" value="F:RNA polymerase II transcription regulatory region sequence-specific DNA binding"/>
    <property type="evidence" value="ECO:0007669"/>
    <property type="project" value="TreeGrafter"/>
</dbReference>
<dbReference type="PROSITE" id="PS00028">
    <property type="entry name" value="ZINC_FINGER_C2H2_1"/>
    <property type="match status" value="2"/>
</dbReference>
<evidence type="ECO:0000313" key="12">
    <source>
        <dbReference type="EMBL" id="JAI62948.1"/>
    </source>
</evidence>
<evidence type="ECO:0000256" key="7">
    <source>
        <dbReference type="ARBA" id="ARBA00023163"/>
    </source>
</evidence>
<dbReference type="Pfam" id="PF00096">
    <property type="entry name" value="zf-C2H2"/>
    <property type="match status" value="1"/>
</dbReference>
<reference evidence="12" key="1">
    <citation type="submission" date="2015-09" db="EMBL/GenBank/DDBJ databases">
        <title>Scylla olivacea transcriptome.</title>
        <authorList>
            <person name="Ikhwanuddin M."/>
        </authorList>
    </citation>
    <scope>NUCLEOTIDE SEQUENCE</scope>
</reference>
<sequence>MDLVNCAAVANIIVGDDFAKGGREARWPLSYWTAALTQVLVSFQSVGRRSSGSGGGENIRRGALGGPASGTSSTVEVDTIVRGSRDTGASDGGGESGRRKWKYECIYCNKSFPTRWGLDRHTRTHTGEKPYTCNICHRNFNEQSNYQRHFRRHFLDK</sequence>
<organism evidence="12">
    <name type="scientific">Scylla olivacea</name>
    <name type="common">Orange mud crab</name>
    <name type="synonym">Cancer olivacea</name>
    <dbReference type="NCBI Taxonomy" id="85551"/>
    <lineage>
        <taxon>Eukaryota</taxon>
        <taxon>Metazoa</taxon>
        <taxon>Ecdysozoa</taxon>
        <taxon>Arthropoda</taxon>
        <taxon>Crustacea</taxon>
        <taxon>Multicrustacea</taxon>
        <taxon>Malacostraca</taxon>
        <taxon>Eumalacostraca</taxon>
        <taxon>Eucarida</taxon>
        <taxon>Decapoda</taxon>
        <taxon>Pleocyemata</taxon>
        <taxon>Brachyura</taxon>
        <taxon>Eubrachyura</taxon>
        <taxon>Portunoidea</taxon>
        <taxon>Portunidae</taxon>
        <taxon>Portuninae</taxon>
        <taxon>Scylla</taxon>
    </lineage>
</organism>
<feature type="domain" description="C2H2-type" evidence="11">
    <location>
        <begin position="103"/>
        <end position="130"/>
    </location>
</feature>
<dbReference type="GO" id="GO:0008270">
    <property type="term" value="F:zinc ion binding"/>
    <property type="evidence" value="ECO:0007669"/>
    <property type="project" value="UniProtKB-KW"/>
</dbReference>
<dbReference type="GO" id="GO:0003682">
    <property type="term" value="F:chromatin binding"/>
    <property type="evidence" value="ECO:0007669"/>
    <property type="project" value="UniProtKB-ARBA"/>
</dbReference>
<dbReference type="InterPro" id="IPR050717">
    <property type="entry name" value="C2H2-ZF_Transcription_Reg"/>
</dbReference>
<dbReference type="PANTHER" id="PTHR14196">
    <property type="entry name" value="ODD-SKIPPED - RELATED"/>
    <property type="match status" value="1"/>
</dbReference>
<feature type="domain" description="C2H2-type" evidence="11">
    <location>
        <begin position="131"/>
        <end position="157"/>
    </location>
</feature>
<dbReference type="InterPro" id="IPR013087">
    <property type="entry name" value="Znf_C2H2_type"/>
</dbReference>
<feature type="compositionally biased region" description="Gly residues" evidence="10">
    <location>
        <begin position="52"/>
        <end position="68"/>
    </location>
</feature>
<dbReference type="Gene3D" id="3.30.160.60">
    <property type="entry name" value="Classic Zinc Finger"/>
    <property type="match status" value="2"/>
</dbReference>
<dbReference type="SMART" id="SM00355">
    <property type="entry name" value="ZnF_C2H2"/>
    <property type="match status" value="2"/>
</dbReference>